<dbReference type="InterPro" id="IPR036291">
    <property type="entry name" value="NAD(P)-bd_dom_sf"/>
</dbReference>
<gene>
    <name evidence="1" type="ORF">FGL86_16435</name>
</gene>
<dbReference type="InterPro" id="IPR002347">
    <property type="entry name" value="SDR_fam"/>
</dbReference>
<dbReference type="AlphaFoldDB" id="A0A5B8SWI1"/>
<proteinExistence type="predicted"/>
<sequence>MPCMKSYDLRVFEKVAELPRKIAHPAVFLASDESAYMTGADLIVDGGWINV</sequence>
<dbReference type="Pfam" id="PF13561">
    <property type="entry name" value="adh_short_C2"/>
    <property type="match status" value="1"/>
</dbReference>
<dbReference type="KEGG" id="paur:FGL86_16435"/>
<evidence type="ECO:0000313" key="2">
    <source>
        <dbReference type="Proteomes" id="UP000321272"/>
    </source>
</evidence>
<accession>A0A5B8SWI1</accession>
<keyword evidence="2" id="KW-1185">Reference proteome</keyword>
<dbReference type="Gene3D" id="3.40.50.720">
    <property type="entry name" value="NAD(P)-binding Rossmann-like Domain"/>
    <property type="match status" value="1"/>
</dbReference>
<name>A0A5B8SWI1_9GAMM</name>
<reference evidence="1 2" key="1">
    <citation type="submission" date="2019-06" db="EMBL/GenBank/DDBJ databases">
        <title>Genome analyses of bacteria isolated from kimchi.</title>
        <authorList>
            <person name="Lee S."/>
            <person name="Ahn S."/>
            <person name="Roh S."/>
        </authorList>
    </citation>
    <scope>NUCLEOTIDE SEQUENCE [LARGE SCALE GENOMIC DNA]</scope>
    <source>
        <strain evidence="1 2">CBA4606</strain>
    </source>
</reference>
<dbReference type="SUPFAM" id="SSF51735">
    <property type="entry name" value="NAD(P)-binding Rossmann-fold domains"/>
    <property type="match status" value="1"/>
</dbReference>
<dbReference type="Proteomes" id="UP000321272">
    <property type="component" value="Chromosome"/>
</dbReference>
<evidence type="ECO:0000313" key="1">
    <source>
        <dbReference type="EMBL" id="QEA40507.1"/>
    </source>
</evidence>
<protein>
    <submittedName>
        <fullName evidence="1">SDR family oxidoreductase</fullName>
    </submittedName>
</protein>
<organism evidence="1 2">
    <name type="scientific">Pistricoccus aurantiacus</name>
    <dbReference type="NCBI Taxonomy" id="1883414"/>
    <lineage>
        <taxon>Bacteria</taxon>
        <taxon>Pseudomonadati</taxon>
        <taxon>Pseudomonadota</taxon>
        <taxon>Gammaproteobacteria</taxon>
        <taxon>Oceanospirillales</taxon>
        <taxon>Halomonadaceae</taxon>
        <taxon>Pistricoccus</taxon>
    </lineage>
</organism>
<dbReference type="EMBL" id="CP042382">
    <property type="protein sequence ID" value="QEA40507.1"/>
    <property type="molecule type" value="Genomic_DNA"/>
</dbReference>
<dbReference type="OrthoDB" id="286404at2"/>